<proteinExistence type="predicted"/>
<dbReference type="AlphaFoldDB" id="A0A1U7I7G8"/>
<sequence>MSISQNRRQQIEAQLAKHGITATDKAVNAVLSILKSDQRATVASATRRYATTVNPQVESEKCARQTANSANGDKLQDSLAALSDILGDRIAEGVISKAVDKAVNRINSGDWTINSSSKTKLENLKQALDVEFEIVEENFLSLPTNGLSNALLLSSSEETSKAEVLVQS</sequence>
<gene>
    <name evidence="1" type="ORF">NIES2119_26295</name>
</gene>
<protein>
    <submittedName>
        <fullName evidence="1">Uncharacterized protein</fullName>
    </submittedName>
</protein>
<dbReference type="Proteomes" id="UP000185860">
    <property type="component" value="Unassembled WGS sequence"/>
</dbReference>
<dbReference type="RefSeq" id="WP_073596454.1">
    <property type="nucleotide sequence ID" value="NZ_MRCE01000040.1"/>
</dbReference>
<name>A0A1U7I7G8_9CYAN</name>
<accession>A0A1U7I7G8</accession>
<reference evidence="1 2" key="1">
    <citation type="submission" date="2016-11" db="EMBL/GenBank/DDBJ databases">
        <title>Draft Genome Sequences of Nine Cyanobacterial Strains from Diverse Habitats.</title>
        <authorList>
            <person name="Zhu T."/>
            <person name="Hou S."/>
            <person name="Lu X."/>
            <person name="Hess W.R."/>
        </authorList>
    </citation>
    <scope>NUCLEOTIDE SEQUENCE [LARGE SCALE GENOMIC DNA]</scope>
    <source>
        <strain evidence="1 2">IAM M-71</strain>
    </source>
</reference>
<dbReference type="STRING" id="454136.NIES2119_26295"/>
<evidence type="ECO:0000313" key="1">
    <source>
        <dbReference type="EMBL" id="OKH32350.1"/>
    </source>
</evidence>
<dbReference type="EMBL" id="MRCE01000040">
    <property type="protein sequence ID" value="OKH32350.1"/>
    <property type="molecule type" value="Genomic_DNA"/>
</dbReference>
<comment type="caution">
    <text evidence="1">The sequence shown here is derived from an EMBL/GenBank/DDBJ whole genome shotgun (WGS) entry which is preliminary data.</text>
</comment>
<evidence type="ECO:0000313" key="2">
    <source>
        <dbReference type="Proteomes" id="UP000185860"/>
    </source>
</evidence>
<organism evidence="1 2">
    <name type="scientific">[Phormidium ambiguum] IAM M-71</name>
    <dbReference type="NCBI Taxonomy" id="454136"/>
    <lineage>
        <taxon>Bacteria</taxon>
        <taxon>Bacillati</taxon>
        <taxon>Cyanobacteriota</taxon>
        <taxon>Cyanophyceae</taxon>
        <taxon>Oscillatoriophycideae</taxon>
        <taxon>Aerosakkonematales</taxon>
        <taxon>Aerosakkonemataceae</taxon>
        <taxon>Floridanema</taxon>
    </lineage>
</organism>